<feature type="transmembrane region" description="Helical" evidence="6">
    <location>
        <begin position="68"/>
        <end position="93"/>
    </location>
</feature>
<evidence type="ECO:0000256" key="2">
    <source>
        <dbReference type="ARBA" id="ARBA00022475"/>
    </source>
</evidence>
<evidence type="ECO:0000256" key="5">
    <source>
        <dbReference type="ARBA" id="ARBA00023136"/>
    </source>
</evidence>
<keyword evidence="4 6" id="KW-1133">Transmembrane helix</keyword>
<name>A0A8J6I2K2_9FIRM</name>
<dbReference type="GO" id="GO:0022857">
    <property type="term" value="F:transmembrane transporter activity"/>
    <property type="evidence" value="ECO:0007669"/>
    <property type="project" value="InterPro"/>
</dbReference>
<keyword evidence="8" id="KW-1185">Reference proteome</keyword>
<dbReference type="PANTHER" id="PTHR32196:SF15">
    <property type="entry name" value="SUGAR ABC TRANSPORTER PERMEASE PROTEIN"/>
    <property type="match status" value="1"/>
</dbReference>
<feature type="transmembrane region" description="Helical" evidence="6">
    <location>
        <begin position="147"/>
        <end position="169"/>
    </location>
</feature>
<comment type="subcellular location">
    <subcellularLocation>
        <location evidence="1">Cell membrane</location>
        <topology evidence="1">Multi-pass membrane protein</topology>
    </subcellularLocation>
</comment>
<keyword evidence="3 6" id="KW-0812">Transmembrane</keyword>
<evidence type="ECO:0000313" key="7">
    <source>
        <dbReference type="EMBL" id="MBA2133102.1"/>
    </source>
</evidence>
<dbReference type="Pfam" id="PF02653">
    <property type="entry name" value="BPD_transp_2"/>
    <property type="match status" value="1"/>
</dbReference>
<feature type="transmembrane region" description="Helical" evidence="6">
    <location>
        <begin position="317"/>
        <end position="335"/>
    </location>
</feature>
<sequence>MADAKVAPKTILKKEPAKQGNKSSFDHVLSELSVPLFFALLCLAGIIAAGLSPQFLVNEIITRLARNLFLVLSLIIPVLAGLGLNFGIVIGAMSGQAALIIVTHLEIGGLPGFLLAALISVPFSVFFGWLTGLVLNRAKGREMVTGYILGFFANGVYQLVFLVLVGTLIPMNNPKMMLSSGIGLRNTMDLIAINRALDRALFSSVKLGPFAIPWATFLVIGLLCLFTSYFTKTKLGQQMRAVGQDRHIAEVSGINVNRTRLIAIIISTVLGAWGQLIYLQNLGTFNTYNSHEQVGMFSIAALLIGGASISKATIWNAIFGVLLFHTLFVVSPLAGQRILGIPQVGEYFRSFLAYGVIAVALALHAWQSRKQAAQIQAAQAEQVPED</sequence>
<feature type="transmembrane region" description="Helical" evidence="6">
    <location>
        <begin position="211"/>
        <end position="230"/>
    </location>
</feature>
<dbReference type="PANTHER" id="PTHR32196">
    <property type="entry name" value="ABC TRANSPORTER PERMEASE PROTEIN YPHD-RELATED-RELATED"/>
    <property type="match status" value="1"/>
</dbReference>
<dbReference type="GO" id="GO:0005886">
    <property type="term" value="C:plasma membrane"/>
    <property type="evidence" value="ECO:0007669"/>
    <property type="project" value="UniProtKB-SubCell"/>
</dbReference>
<keyword evidence="5 6" id="KW-0472">Membrane</keyword>
<protein>
    <submittedName>
        <fullName evidence="7">ABC transporter permease</fullName>
    </submittedName>
</protein>
<keyword evidence="2" id="KW-1003">Cell membrane</keyword>
<feature type="transmembrane region" description="Helical" evidence="6">
    <location>
        <begin position="293"/>
        <end position="310"/>
    </location>
</feature>
<feature type="transmembrane region" description="Helical" evidence="6">
    <location>
        <begin position="113"/>
        <end position="135"/>
    </location>
</feature>
<dbReference type="AlphaFoldDB" id="A0A8J6I2K2"/>
<proteinExistence type="predicted"/>
<feature type="transmembrane region" description="Helical" evidence="6">
    <location>
        <begin position="36"/>
        <end position="56"/>
    </location>
</feature>
<evidence type="ECO:0000256" key="3">
    <source>
        <dbReference type="ARBA" id="ARBA00022692"/>
    </source>
</evidence>
<reference evidence="7" key="1">
    <citation type="submission" date="2020-06" db="EMBL/GenBank/DDBJ databases">
        <title>Novel chitinolytic bacterium.</title>
        <authorList>
            <person name="Ungkulpasvich U."/>
            <person name="Kosugi A."/>
            <person name="Uke A."/>
        </authorList>
    </citation>
    <scope>NUCLEOTIDE SEQUENCE</scope>
    <source>
        <strain evidence="7">UUS1-1</strain>
    </source>
</reference>
<accession>A0A8J6I2K2</accession>
<evidence type="ECO:0000256" key="1">
    <source>
        <dbReference type="ARBA" id="ARBA00004651"/>
    </source>
</evidence>
<comment type="caution">
    <text evidence="7">The sequence shown here is derived from an EMBL/GenBank/DDBJ whole genome shotgun (WGS) entry which is preliminary data.</text>
</comment>
<feature type="transmembrane region" description="Helical" evidence="6">
    <location>
        <begin position="261"/>
        <end position="281"/>
    </location>
</feature>
<feature type="transmembrane region" description="Helical" evidence="6">
    <location>
        <begin position="347"/>
        <end position="366"/>
    </location>
</feature>
<gene>
    <name evidence="7" type="ORF">G5B42_06040</name>
</gene>
<evidence type="ECO:0000256" key="4">
    <source>
        <dbReference type="ARBA" id="ARBA00022989"/>
    </source>
</evidence>
<dbReference type="EMBL" id="JAAKDE010000012">
    <property type="protein sequence ID" value="MBA2133102.1"/>
    <property type="molecule type" value="Genomic_DNA"/>
</dbReference>
<dbReference type="InterPro" id="IPR001851">
    <property type="entry name" value="ABC_transp_permease"/>
</dbReference>
<dbReference type="RefSeq" id="WP_181339559.1">
    <property type="nucleotide sequence ID" value="NZ_JAAKDE010000012.1"/>
</dbReference>
<evidence type="ECO:0000313" key="8">
    <source>
        <dbReference type="Proteomes" id="UP000657177"/>
    </source>
</evidence>
<organism evidence="7 8">
    <name type="scientific">Capillibacterium thermochitinicola</name>
    <dbReference type="NCBI Taxonomy" id="2699427"/>
    <lineage>
        <taxon>Bacteria</taxon>
        <taxon>Bacillati</taxon>
        <taxon>Bacillota</taxon>
        <taxon>Capillibacterium</taxon>
    </lineage>
</organism>
<dbReference type="Proteomes" id="UP000657177">
    <property type="component" value="Unassembled WGS sequence"/>
</dbReference>
<evidence type="ECO:0000256" key="6">
    <source>
        <dbReference type="SAM" id="Phobius"/>
    </source>
</evidence>